<dbReference type="RefSeq" id="WP_201429774.1">
    <property type="nucleotide sequence ID" value="NZ_JAEQBW010000001.1"/>
</dbReference>
<protein>
    <submittedName>
        <fullName evidence="3">DUF3347 domain-containing protein</fullName>
    </submittedName>
</protein>
<evidence type="ECO:0000313" key="3">
    <source>
        <dbReference type="EMBL" id="MBK6264099.1"/>
    </source>
</evidence>
<gene>
    <name evidence="3" type="ORF">JKA74_03540</name>
</gene>
<reference evidence="3" key="1">
    <citation type="submission" date="2021-01" db="EMBL/GenBank/DDBJ databases">
        <title>Marivirga aurantiaca sp. nov., isolated from intertidal surface sediments.</title>
        <authorList>
            <person name="Zhang M."/>
        </authorList>
    </citation>
    <scope>NUCLEOTIDE SEQUENCE</scope>
    <source>
        <strain evidence="3">S37H4</strain>
    </source>
</reference>
<dbReference type="AlphaFoldDB" id="A0A935C602"/>
<keyword evidence="4" id="KW-1185">Reference proteome</keyword>
<dbReference type="Proteomes" id="UP000611723">
    <property type="component" value="Unassembled WGS sequence"/>
</dbReference>
<comment type="caution">
    <text evidence="3">The sequence shown here is derived from an EMBL/GenBank/DDBJ whole genome shotgun (WGS) entry which is preliminary data.</text>
</comment>
<feature type="compositionally biased region" description="Polar residues" evidence="1">
    <location>
        <begin position="61"/>
        <end position="82"/>
    </location>
</feature>
<organism evidence="3 4">
    <name type="scientific">Marivirga aurantiaca</name>
    <dbReference type="NCBI Taxonomy" id="2802615"/>
    <lineage>
        <taxon>Bacteria</taxon>
        <taxon>Pseudomonadati</taxon>
        <taxon>Bacteroidota</taxon>
        <taxon>Cytophagia</taxon>
        <taxon>Cytophagales</taxon>
        <taxon>Marivirgaceae</taxon>
        <taxon>Marivirga</taxon>
    </lineage>
</organism>
<dbReference type="InterPro" id="IPR021782">
    <property type="entry name" value="DUF3347"/>
</dbReference>
<feature type="region of interest" description="Disordered" evidence="1">
    <location>
        <begin position="23"/>
        <end position="82"/>
    </location>
</feature>
<name>A0A935C602_9BACT</name>
<evidence type="ECO:0000259" key="2">
    <source>
        <dbReference type="Pfam" id="PF11827"/>
    </source>
</evidence>
<accession>A0A935C602</accession>
<evidence type="ECO:0000256" key="1">
    <source>
        <dbReference type="SAM" id="MobiDB-lite"/>
    </source>
</evidence>
<feature type="domain" description="DUF3347" evidence="2">
    <location>
        <begin position="93"/>
        <end position="172"/>
    </location>
</feature>
<sequence length="218" mass="24507">MKTQFIHFSTALLLVVGPACQSCQSNNEQSENNAMNSDSIVDDRRAPIKNEDNPKVLGADRSNNPKTTGTGDESFSTDTTQAEGIKKEKVQQVITYYLELKDALVKSDNQKASEVAAKIKKSLEGHNNQLAKNILFEAEQIALIDNLDHQRTRFNTLSENVYTLVNSTKANQKILYRQYCPMAFDNEGAYWLSAEEEIRNPYFGDKMLKCGSVKETLE</sequence>
<feature type="compositionally biased region" description="Basic and acidic residues" evidence="1">
    <location>
        <begin position="41"/>
        <end position="54"/>
    </location>
</feature>
<dbReference type="EMBL" id="JAEQBW010000001">
    <property type="protein sequence ID" value="MBK6264099.1"/>
    <property type="molecule type" value="Genomic_DNA"/>
</dbReference>
<evidence type="ECO:0000313" key="4">
    <source>
        <dbReference type="Proteomes" id="UP000611723"/>
    </source>
</evidence>
<feature type="compositionally biased region" description="Low complexity" evidence="1">
    <location>
        <begin position="23"/>
        <end position="33"/>
    </location>
</feature>
<proteinExistence type="predicted"/>
<dbReference type="Pfam" id="PF11827">
    <property type="entry name" value="DUF3347"/>
    <property type="match status" value="1"/>
</dbReference>